<reference evidence="4" key="1">
    <citation type="submission" date="2025-08" db="UniProtKB">
        <authorList>
            <consortium name="RefSeq"/>
        </authorList>
    </citation>
    <scope>IDENTIFICATION</scope>
    <source>
        <tissue evidence="4">Whole larvae</tissue>
    </source>
</reference>
<keyword evidence="4" id="KW-0808">Transferase</keyword>
<feature type="compositionally biased region" description="Polar residues" evidence="1">
    <location>
        <begin position="447"/>
        <end position="456"/>
    </location>
</feature>
<dbReference type="GeneID" id="128200063"/>
<protein>
    <submittedName>
        <fullName evidence="4">Probable serine/threonine-protein kinase DDB_G0283065 isoform X1</fullName>
    </submittedName>
</protein>
<dbReference type="RefSeq" id="XP_052748082.1">
    <property type="nucleotide sequence ID" value="XM_052892122.1"/>
</dbReference>
<feature type="signal peptide" evidence="2">
    <location>
        <begin position="1"/>
        <end position="17"/>
    </location>
</feature>
<evidence type="ECO:0000313" key="4">
    <source>
        <dbReference type="RefSeq" id="XP_052748082.1"/>
    </source>
</evidence>
<feature type="compositionally biased region" description="Low complexity" evidence="1">
    <location>
        <begin position="368"/>
        <end position="414"/>
    </location>
</feature>
<name>A0ABM3MAC3_GALME</name>
<keyword evidence="2" id="KW-0732">Signal</keyword>
<evidence type="ECO:0000256" key="1">
    <source>
        <dbReference type="SAM" id="MobiDB-lite"/>
    </source>
</evidence>
<keyword evidence="4" id="KW-0418">Kinase</keyword>
<feature type="region of interest" description="Disordered" evidence="1">
    <location>
        <begin position="446"/>
        <end position="529"/>
    </location>
</feature>
<feature type="chain" id="PRO_5046098079" evidence="2">
    <location>
        <begin position="18"/>
        <end position="529"/>
    </location>
</feature>
<feature type="compositionally biased region" description="Polar residues" evidence="1">
    <location>
        <begin position="512"/>
        <end position="529"/>
    </location>
</feature>
<accession>A0ABM3MAC3</accession>
<feature type="compositionally biased region" description="Polar residues" evidence="1">
    <location>
        <begin position="353"/>
        <end position="362"/>
    </location>
</feature>
<keyword evidence="3" id="KW-1185">Reference proteome</keyword>
<feature type="compositionally biased region" description="Low complexity" evidence="1">
    <location>
        <begin position="462"/>
        <end position="508"/>
    </location>
</feature>
<dbReference type="GO" id="GO:0016301">
    <property type="term" value="F:kinase activity"/>
    <property type="evidence" value="ECO:0007669"/>
    <property type="project" value="UniProtKB-KW"/>
</dbReference>
<organism evidence="3 4">
    <name type="scientific">Galleria mellonella</name>
    <name type="common">Greater wax moth</name>
    <dbReference type="NCBI Taxonomy" id="7137"/>
    <lineage>
        <taxon>Eukaryota</taxon>
        <taxon>Metazoa</taxon>
        <taxon>Ecdysozoa</taxon>
        <taxon>Arthropoda</taxon>
        <taxon>Hexapoda</taxon>
        <taxon>Insecta</taxon>
        <taxon>Pterygota</taxon>
        <taxon>Neoptera</taxon>
        <taxon>Endopterygota</taxon>
        <taxon>Lepidoptera</taxon>
        <taxon>Glossata</taxon>
        <taxon>Ditrysia</taxon>
        <taxon>Pyraloidea</taxon>
        <taxon>Pyralidae</taxon>
        <taxon>Galleriinae</taxon>
        <taxon>Galleria</taxon>
    </lineage>
</organism>
<proteinExistence type="predicted"/>
<gene>
    <name evidence="4" type="primary">LOC128200063</name>
</gene>
<dbReference type="Proteomes" id="UP001652740">
    <property type="component" value="Unplaced"/>
</dbReference>
<sequence>MSLKLIVLAALVAVVTPSPTPLVGAGLGGGLNANVAVKPWWSGWCRHDGNARVGFKSSQKSSNGGFLNDDYKYQKGDNILQPFGYLARGVTNNAGDASSILSGISSLKYPGSFDDSIDVMLRMALAARGIINVQIPGLGSIFGNSAMAIARIVNCIVDKRTDLTPAVCNNNYGSKWGWPKYTGGYNNAEDVLKFYDLLKVRPQIDDLVGKYTNGRGVGSLTGTNKIIVELVNELARLFENNDNKWSRDDLVTAYDKVSSMMGLLGNSYNDGLGDDLVDSMIDYCKDGFKSRGYSDLDSLGSNIRKRISGCGRSDFNGALRLASDANNNISSIGDSRNNLGIDDVNYGVDSGLDRTSSASSNAARVGDSSDYNSSSKRSSSHSSSSKKSSESSSSSSSSSDDSASSDNSFDASSARNAGFNNEFGGIGVSRNNLGIDDVNDGIDSGLDRTSSVSSNAARVGDSSDYGSSSKRSSSHSSSSKKSSESSSSSSSSSDDSASSDNSFDASSARNAELNNEIGSSNNGLNVEEC</sequence>
<feature type="region of interest" description="Disordered" evidence="1">
    <location>
        <begin position="352"/>
        <end position="416"/>
    </location>
</feature>
<evidence type="ECO:0000256" key="2">
    <source>
        <dbReference type="SAM" id="SignalP"/>
    </source>
</evidence>
<evidence type="ECO:0000313" key="3">
    <source>
        <dbReference type="Proteomes" id="UP001652740"/>
    </source>
</evidence>